<reference evidence="4" key="1">
    <citation type="submission" date="2016-08" db="EMBL/GenBank/DDBJ databases">
        <title>Complete Genome Seqeunce of Paenibacillus sp. BIHB 4019 from tea rhizoplane.</title>
        <authorList>
            <person name="Thakur R."/>
            <person name="Swarnkar M.K."/>
            <person name="Gulati A."/>
        </authorList>
    </citation>
    <scope>NUCLEOTIDE SEQUENCE [LARGE SCALE GENOMIC DNA]</scope>
    <source>
        <strain evidence="4">BIHB4019</strain>
    </source>
</reference>
<feature type="transmembrane region" description="Helical" evidence="3">
    <location>
        <begin position="399"/>
        <end position="422"/>
    </location>
</feature>
<accession>A0A1B2DSU7</accession>
<dbReference type="GO" id="GO:0016020">
    <property type="term" value="C:membrane"/>
    <property type="evidence" value="ECO:0007669"/>
    <property type="project" value="InterPro"/>
</dbReference>
<dbReference type="Pfam" id="PF03323">
    <property type="entry name" value="GerA"/>
    <property type="match status" value="1"/>
</dbReference>
<keyword evidence="3" id="KW-0812">Transmembrane</keyword>
<gene>
    <name evidence="4" type="ORF">BBD42_17085</name>
</gene>
<name>A0A1B2DSU7_9BACL</name>
<dbReference type="InterPro" id="IPR050768">
    <property type="entry name" value="UPF0353/GerABKA_families"/>
</dbReference>
<evidence type="ECO:0000256" key="2">
    <source>
        <dbReference type="ARBA" id="ARBA00023136"/>
    </source>
</evidence>
<dbReference type="GO" id="GO:0009847">
    <property type="term" value="P:spore germination"/>
    <property type="evidence" value="ECO:0007669"/>
    <property type="project" value="InterPro"/>
</dbReference>
<dbReference type="PIRSF" id="PIRSF005690">
    <property type="entry name" value="GerBA"/>
    <property type="match status" value="1"/>
</dbReference>
<dbReference type="InterPro" id="IPR004995">
    <property type="entry name" value="Spore_Ger"/>
</dbReference>
<dbReference type="AlphaFoldDB" id="A0A1B2DSU7"/>
<protein>
    <submittedName>
        <fullName evidence="4">Uncharacterized protein</fullName>
    </submittedName>
</protein>
<feature type="transmembrane region" description="Helical" evidence="3">
    <location>
        <begin position="370"/>
        <end position="387"/>
    </location>
</feature>
<organism evidence="4">
    <name type="scientific">Paenibacillus sp. BIHB 4019</name>
    <dbReference type="NCBI Taxonomy" id="1870819"/>
    <lineage>
        <taxon>Bacteria</taxon>
        <taxon>Bacillati</taxon>
        <taxon>Bacillota</taxon>
        <taxon>Bacilli</taxon>
        <taxon>Bacillales</taxon>
        <taxon>Paenibacillaceae</taxon>
        <taxon>Paenibacillus</taxon>
    </lineage>
</organism>
<evidence type="ECO:0000256" key="3">
    <source>
        <dbReference type="SAM" id="Phobius"/>
    </source>
</evidence>
<feature type="transmembrane region" description="Helical" evidence="3">
    <location>
        <begin position="275"/>
        <end position="294"/>
    </location>
</feature>
<feature type="transmembrane region" description="Helical" evidence="3">
    <location>
        <begin position="233"/>
        <end position="254"/>
    </location>
</feature>
<dbReference type="PANTHER" id="PTHR22550">
    <property type="entry name" value="SPORE GERMINATION PROTEIN"/>
    <property type="match status" value="1"/>
</dbReference>
<keyword evidence="3" id="KW-1133">Transmembrane helix</keyword>
<sequence>MTELRRVYADCADLSFHSLRIGELAEAMLIFHISMCDDEQLNMFILRPLASNAGRLTAATPAQLLNLLPIAAANTVRTLEDAIDIISNGMPLLFIDGSEEALSFGLQKIEHRSIEEPSAESTVRGPRESFNEVLSINLSLLRRKMKSPKMKLLTMTIGEYTRTDIAILYLEGAANPATVDEALKRLAAIDTDGILESEYIEEWIADSPYSPFPQMIATERPDVVCANLLEGRFAILIDGTPFALIAPVTLFSMLQSVEDYYQHFIMSTFVRWLRYVFFLLSLLLPSAYVAITTYHQEMIPTVLLLSIAKAREEIPFPALIEALIMEIAFEALREAGVRLPRQVGAAVSIVGALIIGQAATSAGIVSAPMVIVVATTGIASFMIPRYAAGISSRLLRFPIMLLAGTLGLIGMMLGLILIVIHLSSLRSFGVPYLSPVTPASMGTIRDVIWRAPAWMNEARKERHSGRSSPSGNKK</sequence>
<keyword evidence="2 3" id="KW-0472">Membrane</keyword>
<evidence type="ECO:0000313" key="4">
    <source>
        <dbReference type="EMBL" id="ANY70788.1"/>
    </source>
</evidence>
<dbReference type="EMBL" id="CP016808">
    <property type="protein sequence ID" value="ANY70788.1"/>
    <property type="molecule type" value="Genomic_DNA"/>
</dbReference>
<evidence type="ECO:0000256" key="1">
    <source>
        <dbReference type="ARBA" id="ARBA00005278"/>
    </source>
</evidence>
<comment type="similarity">
    <text evidence="1">Belongs to the GerABKA family.</text>
</comment>
<proteinExistence type="inferred from homology"/>
<dbReference type="PANTHER" id="PTHR22550:SF5">
    <property type="entry name" value="LEUCINE ZIPPER PROTEIN 4"/>
    <property type="match status" value="1"/>
</dbReference>